<keyword evidence="2" id="KW-1185">Reference proteome</keyword>
<name>A0A397HRD2_9GLOM</name>
<proteinExistence type="predicted"/>
<evidence type="ECO:0000313" key="1">
    <source>
        <dbReference type="EMBL" id="RHZ63864.1"/>
    </source>
</evidence>
<sequence length="106" mass="12183">MEQNTINNLNEVVNEINEISIFDKPDTEETPKVDYGDYGICEECGNKNTDAYNVILNVFNKILEIGQVETKILMKSFKSLNQIVLELFPLLNGFHIPNLKTKYIDK</sequence>
<protein>
    <submittedName>
        <fullName evidence="1">Uncharacterized protein</fullName>
    </submittedName>
</protein>
<dbReference type="Proteomes" id="UP000266861">
    <property type="component" value="Unassembled WGS sequence"/>
</dbReference>
<comment type="caution">
    <text evidence="1">The sequence shown here is derived from an EMBL/GenBank/DDBJ whole genome shotgun (WGS) entry which is preliminary data.</text>
</comment>
<gene>
    <name evidence="1" type="ORF">Glove_327g39</name>
</gene>
<reference evidence="1 2" key="1">
    <citation type="submission" date="2018-08" db="EMBL/GenBank/DDBJ databases">
        <title>Genome and evolution of the arbuscular mycorrhizal fungus Diversispora epigaea (formerly Glomus versiforme) and its bacterial endosymbionts.</title>
        <authorList>
            <person name="Sun X."/>
            <person name="Fei Z."/>
            <person name="Harrison M."/>
        </authorList>
    </citation>
    <scope>NUCLEOTIDE SEQUENCE [LARGE SCALE GENOMIC DNA]</scope>
    <source>
        <strain evidence="1 2">IT104</strain>
    </source>
</reference>
<dbReference type="EMBL" id="PQFF01000299">
    <property type="protein sequence ID" value="RHZ63864.1"/>
    <property type="molecule type" value="Genomic_DNA"/>
</dbReference>
<accession>A0A397HRD2</accession>
<organism evidence="1 2">
    <name type="scientific">Diversispora epigaea</name>
    <dbReference type="NCBI Taxonomy" id="1348612"/>
    <lineage>
        <taxon>Eukaryota</taxon>
        <taxon>Fungi</taxon>
        <taxon>Fungi incertae sedis</taxon>
        <taxon>Mucoromycota</taxon>
        <taxon>Glomeromycotina</taxon>
        <taxon>Glomeromycetes</taxon>
        <taxon>Diversisporales</taxon>
        <taxon>Diversisporaceae</taxon>
        <taxon>Diversispora</taxon>
    </lineage>
</organism>
<dbReference type="AlphaFoldDB" id="A0A397HRD2"/>
<dbReference type="PROSITE" id="PS51128">
    <property type="entry name" value="ZF_DKSA_2"/>
    <property type="match status" value="1"/>
</dbReference>
<evidence type="ECO:0000313" key="2">
    <source>
        <dbReference type="Proteomes" id="UP000266861"/>
    </source>
</evidence>